<accession>A0A4Q7NV94</accession>
<dbReference type="Proteomes" id="UP000293638">
    <property type="component" value="Unassembled WGS sequence"/>
</dbReference>
<keyword evidence="5" id="KW-1185">Reference proteome</keyword>
<dbReference type="SUPFAM" id="SSF55347">
    <property type="entry name" value="Glyceraldehyde-3-phosphate dehydrogenase-like, C-terminal domain"/>
    <property type="match status" value="1"/>
</dbReference>
<dbReference type="OrthoDB" id="256869at2"/>
<evidence type="ECO:0000259" key="2">
    <source>
        <dbReference type="Pfam" id="PF01408"/>
    </source>
</evidence>
<dbReference type="InterPro" id="IPR000683">
    <property type="entry name" value="Gfo/Idh/MocA-like_OxRdtase_N"/>
</dbReference>
<evidence type="ECO:0000256" key="1">
    <source>
        <dbReference type="ARBA" id="ARBA00023002"/>
    </source>
</evidence>
<dbReference type="Gene3D" id="3.40.50.720">
    <property type="entry name" value="NAD(P)-binding Rossmann-like Domain"/>
    <property type="match status" value="1"/>
</dbReference>
<dbReference type="Gene3D" id="3.30.360.10">
    <property type="entry name" value="Dihydrodipicolinate Reductase, domain 2"/>
    <property type="match status" value="1"/>
</dbReference>
<feature type="domain" description="Gfo/Idh/MocA-like oxidoreductase N-terminal" evidence="2">
    <location>
        <begin position="4"/>
        <end position="120"/>
    </location>
</feature>
<dbReference type="InterPro" id="IPR050463">
    <property type="entry name" value="Gfo/Idh/MocA_oxidrdct_glycsds"/>
</dbReference>
<evidence type="ECO:0000313" key="4">
    <source>
        <dbReference type="EMBL" id="RZS90788.1"/>
    </source>
</evidence>
<dbReference type="GO" id="GO:0016491">
    <property type="term" value="F:oxidoreductase activity"/>
    <property type="evidence" value="ECO:0007669"/>
    <property type="project" value="UniProtKB-KW"/>
</dbReference>
<name>A0A4Q7NV94_9ACTN</name>
<dbReference type="InterPro" id="IPR055170">
    <property type="entry name" value="GFO_IDH_MocA-like_dom"/>
</dbReference>
<gene>
    <name evidence="4" type="ORF">EV189_0015</name>
</gene>
<feature type="domain" description="GFO/IDH/MocA-like oxidoreductase" evidence="3">
    <location>
        <begin position="131"/>
        <end position="261"/>
    </location>
</feature>
<protein>
    <submittedName>
        <fullName evidence="4">Putative dehydrogenase</fullName>
    </submittedName>
</protein>
<dbReference type="SUPFAM" id="SSF51735">
    <property type="entry name" value="NAD(P)-binding Rossmann-fold domains"/>
    <property type="match status" value="1"/>
</dbReference>
<dbReference type="Pfam" id="PF22725">
    <property type="entry name" value="GFO_IDH_MocA_C3"/>
    <property type="match status" value="1"/>
</dbReference>
<sequence>MSRLRWAVVGAGWVARDHMVPALRASERSEVTLVVDRDLAAAGRLAAMLPGAAAAGDVSALAGAGLDAVYVATPNDAHLPVVAAAAAAGLPVLCEKPLAAELSDAERMVELVEAAGVLAATAYDQRWHPAHREVTRLVADGALGTVTAVRIVYGCWLPPEWLPPGDTSGDNWRADPVRAGGGAYLDLAPHGLDLVGALLGEDVSTARTFLQRRVHDYSVDDGAVLVGSTASGVLVSLHVSYNTRDVLPRRRLEVVGTAGQLTAVDTMGQTAGGALTFADGGDGEQREIAFDVTLDPFTAQAAAFEDALLGSASWPFPISRDLALLRLLHDAVDVPSTSSVPSARPEVHA</sequence>
<dbReference type="PANTHER" id="PTHR43818:SF11">
    <property type="entry name" value="BCDNA.GH03377"/>
    <property type="match status" value="1"/>
</dbReference>
<dbReference type="Pfam" id="PF01408">
    <property type="entry name" value="GFO_IDH_MocA"/>
    <property type="match status" value="1"/>
</dbReference>
<organism evidence="4 5">
    <name type="scientific">Motilibacter rhizosphaerae</name>
    <dbReference type="NCBI Taxonomy" id="598652"/>
    <lineage>
        <taxon>Bacteria</taxon>
        <taxon>Bacillati</taxon>
        <taxon>Actinomycetota</taxon>
        <taxon>Actinomycetes</taxon>
        <taxon>Motilibacterales</taxon>
        <taxon>Motilibacteraceae</taxon>
        <taxon>Motilibacter</taxon>
    </lineage>
</organism>
<proteinExistence type="predicted"/>
<evidence type="ECO:0000313" key="5">
    <source>
        <dbReference type="Proteomes" id="UP000293638"/>
    </source>
</evidence>
<evidence type="ECO:0000259" key="3">
    <source>
        <dbReference type="Pfam" id="PF22725"/>
    </source>
</evidence>
<dbReference type="EMBL" id="SGXD01000001">
    <property type="protein sequence ID" value="RZS90788.1"/>
    <property type="molecule type" value="Genomic_DNA"/>
</dbReference>
<dbReference type="PANTHER" id="PTHR43818">
    <property type="entry name" value="BCDNA.GH03377"/>
    <property type="match status" value="1"/>
</dbReference>
<dbReference type="AlphaFoldDB" id="A0A4Q7NV94"/>
<reference evidence="4 5" key="1">
    <citation type="submission" date="2019-02" db="EMBL/GenBank/DDBJ databases">
        <title>Genomic Encyclopedia of Type Strains, Phase IV (KMG-IV): sequencing the most valuable type-strain genomes for metagenomic binning, comparative biology and taxonomic classification.</title>
        <authorList>
            <person name="Goeker M."/>
        </authorList>
    </citation>
    <scope>NUCLEOTIDE SEQUENCE [LARGE SCALE GENOMIC DNA]</scope>
    <source>
        <strain evidence="4 5">DSM 45622</strain>
    </source>
</reference>
<dbReference type="InterPro" id="IPR036291">
    <property type="entry name" value="NAD(P)-bd_dom_sf"/>
</dbReference>
<dbReference type="GO" id="GO:0000166">
    <property type="term" value="F:nucleotide binding"/>
    <property type="evidence" value="ECO:0007669"/>
    <property type="project" value="InterPro"/>
</dbReference>
<keyword evidence="1" id="KW-0560">Oxidoreductase</keyword>
<comment type="caution">
    <text evidence="4">The sequence shown here is derived from an EMBL/GenBank/DDBJ whole genome shotgun (WGS) entry which is preliminary data.</text>
</comment>